<comment type="caution">
    <text evidence="1">The sequence shown here is derived from an EMBL/GenBank/DDBJ whole genome shotgun (WGS) entry which is preliminary data.</text>
</comment>
<dbReference type="SUPFAM" id="SSF81301">
    <property type="entry name" value="Nucleotidyltransferase"/>
    <property type="match status" value="1"/>
</dbReference>
<proteinExistence type="predicted"/>
<evidence type="ECO:0008006" key="2">
    <source>
        <dbReference type="Google" id="ProtNLM"/>
    </source>
</evidence>
<evidence type="ECO:0000313" key="1">
    <source>
        <dbReference type="EMBL" id="HGS87897.1"/>
    </source>
</evidence>
<dbReference type="Gene3D" id="3.30.460.40">
    <property type="match status" value="1"/>
</dbReference>
<sequence length="151" mass="17181">MALSPDFKEFIESLNSSEVRYLVVGGYAVAFHGYPRYTKDLDIWIENTPENASRVLAALQRFGFGSLDLEEQDFLTPEQVIQLGYPPNRIDLMTSLPGVNFNECYRARISVEVDGVIVNFIDLENLKQNKRTSGRFQDLADLENLEGKNEN</sequence>
<reference evidence="1" key="1">
    <citation type="journal article" date="2020" name="mSystems">
        <title>Genome- and Community-Level Interaction Insights into Carbon Utilization and Element Cycling Functions of Hydrothermarchaeota in Hydrothermal Sediment.</title>
        <authorList>
            <person name="Zhou Z."/>
            <person name="Liu Y."/>
            <person name="Xu W."/>
            <person name="Pan J."/>
            <person name="Luo Z.H."/>
            <person name="Li M."/>
        </authorList>
    </citation>
    <scope>NUCLEOTIDE SEQUENCE [LARGE SCALE GENOMIC DNA]</scope>
    <source>
        <strain evidence="1">SpSt-556</strain>
    </source>
</reference>
<dbReference type="EMBL" id="DSXR01000096">
    <property type="protein sequence ID" value="HGS87897.1"/>
    <property type="molecule type" value="Genomic_DNA"/>
</dbReference>
<organism evidence="1">
    <name type="scientific">Bellilinea caldifistulae</name>
    <dbReference type="NCBI Taxonomy" id="360411"/>
    <lineage>
        <taxon>Bacteria</taxon>
        <taxon>Bacillati</taxon>
        <taxon>Chloroflexota</taxon>
        <taxon>Anaerolineae</taxon>
        <taxon>Anaerolineales</taxon>
        <taxon>Anaerolineaceae</taxon>
        <taxon>Bellilinea</taxon>
    </lineage>
</organism>
<dbReference type="AlphaFoldDB" id="A0A7C4L0I6"/>
<gene>
    <name evidence="1" type="ORF">ENT17_09795</name>
</gene>
<dbReference type="InterPro" id="IPR043519">
    <property type="entry name" value="NT_sf"/>
</dbReference>
<protein>
    <recommendedName>
        <fullName evidence="2">Nucleotidyltransferase family protein</fullName>
    </recommendedName>
</protein>
<name>A0A7C4L0I6_9CHLR</name>
<accession>A0A7C4L0I6</accession>